<gene>
    <name evidence="2" type="ORF">SAMN04487908_10286</name>
</gene>
<dbReference type="OrthoDB" id="9791748at2"/>
<keyword evidence="1" id="KW-0732">Signal</keyword>
<dbReference type="Proteomes" id="UP000184172">
    <property type="component" value="Unassembled WGS sequence"/>
</dbReference>
<evidence type="ECO:0000313" key="3">
    <source>
        <dbReference type="Proteomes" id="UP000184172"/>
    </source>
</evidence>
<dbReference type="EMBL" id="FQYV01000002">
    <property type="protein sequence ID" value="SHI42928.1"/>
    <property type="molecule type" value="Genomic_DNA"/>
</dbReference>
<organism evidence="2 3">
    <name type="scientific">Aequorivita viscosa</name>
    <dbReference type="NCBI Taxonomy" id="797419"/>
    <lineage>
        <taxon>Bacteria</taxon>
        <taxon>Pseudomonadati</taxon>
        <taxon>Bacteroidota</taxon>
        <taxon>Flavobacteriia</taxon>
        <taxon>Flavobacteriales</taxon>
        <taxon>Flavobacteriaceae</taxon>
        <taxon>Aequorivita</taxon>
    </lineage>
</organism>
<reference evidence="3" key="1">
    <citation type="submission" date="2016-11" db="EMBL/GenBank/DDBJ databases">
        <authorList>
            <person name="Varghese N."/>
            <person name="Submissions S."/>
        </authorList>
    </citation>
    <scope>NUCLEOTIDE SEQUENCE [LARGE SCALE GENOMIC DNA]</scope>
    <source>
        <strain evidence="3">DSM 26349</strain>
    </source>
</reference>
<evidence type="ECO:0000256" key="1">
    <source>
        <dbReference type="SAM" id="SignalP"/>
    </source>
</evidence>
<evidence type="ECO:0000313" key="2">
    <source>
        <dbReference type="EMBL" id="SHI42928.1"/>
    </source>
</evidence>
<name>A0A1M6B2V1_9FLAO</name>
<proteinExistence type="predicted"/>
<dbReference type="AlphaFoldDB" id="A0A1M6B2V1"/>
<dbReference type="RefSeq" id="WP_073214325.1">
    <property type="nucleotide sequence ID" value="NZ_FNNS01000004.1"/>
</dbReference>
<feature type="signal peptide" evidence="1">
    <location>
        <begin position="1"/>
        <end position="29"/>
    </location>
</feature>
<dbReference type="Pfam" id="PF14224">
    <property type="entry name" value="DUF4331"/>
    <property type="match status" value="2"/>
</dbReference>
<keyword evidence="3" id="KW-1185">Reference proteome</keyword>
<accession>A0A1M6B2V1</accession>
<dbReference type="STRING" id="797419.SAMN05216556_10489"/>
<feature type="chain" id="PRO_5009915932" description="DUF4331 domain-containing protein" evidence="1">
    <location>
        <begin position="30"/>
        <end position="230"/>
    </location>
</feature>
<sequence>MIKSKLFARISSVGLVILAIVLMSGDHNDAPTLTGTSADIADFYAFEAPDSDNLVLIMNLQGLIPAGAPTEFAEFDEHVLMEFNIDLNNDLKEDVLIQAIKRRDSMFFFGPFPTLETGLESTINTDIMHKVKISSKDDVHISEEDGMKFFAGPRDDSFFFDRIQFDMYMAGNANGGFTDPGIDTYAGKNTLSIVVELPKSMLGTPVANVNPFAPNTPTYNMWVETKRKIQ</sequence>
<protein>
    <recommendedName>
        <fullName evidence="4">DUF4331 domain-containing protein</fullName>
    </recommendedName>
</protein>
<evidence type="ECO:0008006" key="4">
    <source>
        <dbReference type="Google" id="ProtNLM"/>
    </source>
</evidence>
<dbReference type="InterPro" id="IPR025566">
    <property type="entry name" value="DUF4331"/>
</dbReference>